<keyword evidence="2" id="KW-0238">DNA-binding</keyword>
<name>A0A1M4TSB8_9CLOT</name>
<evidence type="ECO:0000256" key="2">
    <source>
        <dbReference type="ARBA" id="ARBA00023125"/>
    </source>
</evidence>
<feature type="domain" description="HTH arsR-type" evidence="4">
    <location>
        <begin position="9"/>
        <end position="98"/>
    </location>
</feature>
<evidence type="ECO:0000313" key="6">
    <source>
        <dbReference type="Proteomes" id="UP000184423"/>
    </source>
</evidence>
<evidence type="ECO:0000259" key="4">
    <source>
        <dbReference type="PROSITE" id="PS50987"/>
    </source>
</evidence>
<organism evidence="5 6">
    <name type="scientific">Caloramator proteoclasticus DSM 10124</name>
    <dbReference type="NCBI Taxonomy" id="1121262"/>
    <lineage>
        <taxon>Bacteria</taxon>
        <taxon>Bacillati</taxon>
        <taxon>Bacillota</taxon>
        <taxon>Clostridia</taxon>
        <taxon>Eubacteriales</taxon>
        <taxon>Clostridiaceae</taxon>
        <taxon>Caloramator</taxon>
    </lineage>
</organism>
<evidence type="ECO:0000313" key="5">
    <source>
        <dbReference type="EMBL" id="SHE47371.1"/>
    </source>
</evidence>
<dbReference type="PROSITE" id="PS50987">
    <property type="entry name" value="HTH_ARSR_2"/>
    <property type="match status" value="1"/>
</dbReference>
<dbReference type="InterPro" id="IPR051081">
    <property type="entry name" value="HTH_MetalResp_TranReg"/>
</dbReference>
<dbReference type="Proteomes" id="UP000184423">
    <property type="component" value="Unassembled WGS sequence"/>
</dbReference>
<dbReference type="InterPro" id="IPR036390">
    <property type="entry name" value="WH_DNA-bd_sf"/>
</dbReference>
<keyword evidence="3" id="KW-0804">Transcription</keyword>
<dbReference type="AlphaFoldDB" id="A0A1M4TSB8"/>
<evidence type="ECO:0000256" key="3">
    <source>
        <dbReference type="ARBA" id="ARBA00023163"/>
    </source>
</evidence>
<proteinExistence type="predicted"/>
<dbReference type="Gene3D" id="1.10.10.10">
    <property type="entry name" value="Winged helix-like DNA-binding domain superfamily/Winged helix DNA-binding domain"/>
    <property type="match status" value="1"/>
</dbReference>
<reference evidence="6" key="1">
    <citation type="submission" date="2016-11" db="EMBL/GenBank/DDBJ databases">
        <authorList>
            <person name="Varghese N."/>
            <person name="Submissions S."/>
        </authorList>
    </citation>
    <scope>NUCLEOTIDE SEQUENCE [LARGE SCALE GENOMIC DNA]</scope>
    <source>
        <strain evidence="6">DSM 10124</strain>
    </source>
</reference>
<dbReference type="SMART" id="SM00418">
    <property type="entry name" value="HTH_ARSR"/>
    <property type="match status" value="1"/>
</dbReference>
<dbReference type="GO" id="GO:0003700">
    <property type="term" value="F:DNA-binding transcription factor activity"/>
    <property type="evidence" value="ECO:0007669"/>
    <property type="project" value="InterPro"/>
</dbReference>
<dbReference type="Pfam" id="PF01022">
    <property type="entry name" value="HTH_5"/>
    <property type="match status" value="1"/>
</dbReference>
<keyword evidence="6" id="KW-1185">Reference proteome</keyword>
<dbReference type="InterPro" id="IPR036388">
    <property type="entry name" value="WH-like_DNA-bd_sf"/>
</dbReference>
<dbReference type="CDD" id="cd00090">
    <property type="entry name" value="HTH_ARSR"/>
    <property type="match status" value="1"/>
</dbReference>
<gene>
    <name evidence="5" type="ORF">SAMN02746091_00460</name>
</gene>
<sequence length="98" mass="10631">MLKGGIGIDVSKKIQKLADKFKVLSNPIRISILLCLLNGQSNVTKIQDCLSIPQSTVSKHLGILKNAGVIEGERNGLEVIYSIVDDGVKNMILSLIEE</sequence>
<dbReference type="InterPro" id="IPR011991">
    <property type="entry name" value="ArsR-like_HTH"/>
</dbReference>
<dbReference type="GO" id="GO:0003677">
    <property type="term" value="F:DNA binding"/>
    <property type="evidence" value="ECO:0007669"/>
    <property type="project" value="UniProtKB-KW"/>
</dbReference>
<dbReference type="PANTHER" id="PTHR33154">
    <property type="entry name" value="TRANSCRIPTIONAL REGULATOR, ARSR FAMILY"/>
    <property type="match status" value="1"/>
</dbReference>
<dbReference type="NCBIfam" id="NF033788">
    <property type="entry name" value="HTH_metalloreg"/>
    <property type="match status" value="1"/>
</dbReference>
<dbReference type="PANTHER" id="PTHR33154:SF18">
    <property type="entry name" value="ARSENICAL RESISTANCE OPERON REPRESSOR"/>
    <property type="match status" value="1"/>
</dbReference>
<keyword evidence="1" id="KW-0805">Transcription regulation</keyword>
<dbReference type="PRINTS" id="PR00778">
    <property type="entry name" value="HTHARSR"/>
</dbReference>
<evidence type="ECO:0000256" key="1">
    <source>
        <dbReference type="ARBA" id="ARBA00023015"/>
    </source>
</evidence>
<dbReference type="EMBL" id="FQVG01000005">
    <property type="protein sequence ID" value="SHE47371.1"/>
    <property type="molecule type" value="Genomic_DNA"/>
</dbReference>
<dbReference type="InterPro" id="IPR001845">
    <property type="entry name" value="HTH_ArsR_DNA-bd_dom"/>
</dbReference>
<dbReference type="SUPFAM" id="SSF46785">
    <property type="entry name" value="Winged helix' DNA-binding domain"/>
    <property type="match status" value="1"/>
</dbReference>
<protein>
    <submittedName>
        <fullName evidence="5">ArsR family transcriptional regulator</fullName>
    </submittedName>
</protein>
<accession>A0A1M4TSB8</accession>